<feature type="domain" description="Dinitrogenase iron-molybdenum cofactor biosynthesis" evidence="2">
    <location>
        <begin position="187"/>
        <end position="281"/>
    </location>
</feature>
<organism evidence="3 4">
    <name type="scientific">Succinivibrio dextrinosolvens DSM 3072</name>
    <dbReference type="NCBI Taxonomy" id="1123324"/>
    <lineage>
        <taxon>Bacteria</taxon>
        <taxon>Pseudomonadati</taxon>
        <taxon>Pseudomonadota</taxon>
        <taxon>Gammaproteobacteria</taxon>
        <taxon>Aeromonadales</taxon>
        <taxon>Succinivibrionaceae</taxon>
        <taxon>Succinivibrio</taxon>
    </lineage>
</organism>
<sequence>MAGQGDFMSFKIAVATSDGINIDTEYSKATKFLILNVDDEGNYHSEGYLHNYSISIDGCGSCVGCHGGCQANETEFLWECSYVLATSFSHRITKLLNRIYIDTLEVNLPIEKALPKVIAFENRRSNFGKNLKTSVWVPPRNATEEYVPQNDSSADNTNAVTEKESVQFSPAVSNRTGLTRVAVASSDGKVVNRHFGHAQDFYIYELRDNLAYFLEKRSVQSCCNGGGHTIDSFNSVASVISDCKAVVVAKIGQGASSFLENKGFEVFEAPYLISRVLDKIIKDRLLESAA</sequence>
<keyword evidence="4" id="KW-1185">Reference proteome</keyword>
<gene>
    <name evidence="3" type="ORF">SAMN02745213_00846</name>
</gene>
<dbReference type="InterPro" id="IPR003731">
    <property type="entry name" value="Di-Nase_FeMo-co_biosynth"/>
</dbReference>
<dbReference type="Gene3D" id="3.30.420.130">
    <property type="entry name" value="Dinitrogenase iron-molybdenum cofactor biosynthesis domain"/>
    <property type="match status" value="2"/>
</dbReference>
<protein>
    <submittedName>
        <fullName evidence="3">Predicted Fe-Mo cluster-binding protein, NifX family</fullName>
    </submittedName>
</protein>
<dbReference type="Pfam" id="PF02579">
    <property type="entry name" value="Nitro_FeMo-Co"/>
    <property type="match status" value="1"/>
</dbReference>
<dbReference type="EMBL" id="FUXX01000010">
    <property type="protein sequence ID" value="SKA60261.1"/>
    <property type="molecule type" value="Genomic_DNA"/>
</dbReference>
<reference evidence="4" key="1">
    <citation type="submission" date="2017-02" db="EMBL/GenBank/DDBJ databases">
        <authorList>
            <person name="Varghese N."/>
            <person name="Submissions S."/>
        </authorList>
    </citation>
    <scope>NUCLEOTIDE SEQUENCE [LARGE SCALE GENOMIC DNA]</scope>
    <source>
        <strain evidence="4">DSM 3072</strain>
    </source>
</reference>
<dbReference type="InterPro" id="IPR036105">
    <property type="entry name" value="DiNase_FeMo-co_biosyn_sf"/>
</dbReference>
<evidence type="ECO:0000313" key="4">
    <source>
        <dbReference type="Proteomes" id="UP000242432"/>
    </source>
</evidence>
<dbReference type="InterPro" id="IPR051840">
    <property type="entry name" value="NifX/NifY_domain"/>
</dbReference>
<evidence type="ECO:0000259" key="2">
    <source>
        <dbReference type="Pfam" id="PF02579"/>
    </source>
</evidence>
<evidence type="ECO:0000313" key="3">
    <source>
        <dbReference type="EMBL" id="SKA60261.1"/>
    </source>
</evidence>
<dbReference type="PANTHER" id="PTHR33937:SF2">
    <property type="entry name" value="DINITROGENASE IRON-MOLYBDENUM COFACTOR BIOSYNTHESIS DOMAIN-CONTAINING PROTEIN"/>
    <property type="match status" value="1"/>
</dbReference>
<dbReference type="PANTHER" id="PTHR33937">
    <property type="entry name" value="IRON-MOLYBDENUM PROTEIN-RELATED-RELATED"/>
    <property type="match status" value="1"/>
</dbReference>
<proteinExistence type="predicted"/>
<evidence type="ECO:0000256" key="1">
    <source>
        <dbReference type="ARBA" id="ARBA00023231"/>
    </source>
</evidence>
<dbReference type="AlphaFoldDB" id="A0A1T4V6U7"/>
<accession>A0A1T4V6U7</accession>
<dbReference type="Proteomes" id="UP000242432">
    <property type="component" value="Unassembled WGS sequence"/>
</dbReference>
<keyword evidence="1" id="KW-0535">Nitrogen fixation</keyword>
<dbReference type="SUPFAM" id="SSF53146">
    <property type="entry name" value="Nitrogenase accessory factor-like"/>
    <property type="match status" value="2"/>
</dbReference>
<name>A0A1T4V6U7_9GAMM</name>